<dbReference type="InterPro" id="IPR042092">
    <property type="entry name" value="PsdUridine_s_RsuA/RluB/E/F_cat"/>
</dbReference>
<dbReference type="AlphaFoldDB" id="A0A2N5X827"/>
<evidence type="ECO:0000256" key="3">
    <source>
        <dbReference type="ARBA" id="ARBA00023235"/>
    </source>
</evidence>
<evidence type="ECO:0000313" key="10">
    <source>
        <dbReference type="Proteomes" id="UP000235005"/>
    </source>
</evidence>
<evidence type="ECO:0000256" key="2">
    <source>
        <dbReference type="ARBA" id="ARBA00022884"/>
    </source>
</evidence>
<dbReference type="PROSITE" id="PS50889">
    <property type="entry name" value="S4"/>
    <property type="match status" value="1"/>
</dbReference>
<evidence type="ECO:0000256" key="4">
    <source>
        <dbReference type="ARBA" id="ARBA00036749"/>
    </source>
</evidence>
<evidence type="ECO:0000256" key="6">
    <source>
        <dbReference type="PROSITE-ProRule" id="PRU00182"/>
    </source>
</evidence>
<evidence type="ECO:0000256" key="1">
    <source>
        <dbReference type="ARBA" id="ARBA00008348"/>
    </source>
</evidence>
<dbReference type="InterPro" id="IPR036986">
    <property type="entry name" value="S4_RNA-bd_sf"/>
</dbReference>
<dbReference type="SUPFAM" id="SSF55174">
    <property type="entry name" value="Alpha-L RNA-binding motif"/>
    <property type="match status" value="1"/>
</dbReference>
<dbReference type="PANTHER" id="PTHR47683:SF4">
    <property type="entry name" value="PSEUDOURIDINE SYNTHASE"/>
    <property type="match status" value="1"/>
</dbReference>
<accession>A0A2N5X827</accession>
<dbReference type="Gene3D" id="3.30.70.580">
    <property type="entry name" value="Pseudouridine synthase I, catalytic domain, N-terminal subdomain"/>
    <property type="match status" value="1"/>
</dbReference>
<dbReference type="GO" id="GO:0003723">
    <property type="term" value="F:RNA binding"/>
    <property type="evidence" value="ECO:0007669"/>
    <property type="project" value="UniProtKB-KW"/>
</dbReference>
<keyword evidence="2 6" id="KW-0694">RNA-binding</keyword>
<dbReference type="InterPro" id="IPR018496">
    <property type="entry name" value="PsdUridine_synth_RsuA/RluB_CS"/>
</dbReference>
<dbReference type="PROSITE" id="PS01149">
    <property type="entry name" value="PSI_RSU"/>
    <property type="match status" value="1"/>
</dbReference>
<keyword evidence="10" id="KW-1185">Reference proteome</keyword>
<comment type="caution">
    <text evidence="9">The sequence shown here is derived from an EMBL/GenBank/DDBJ whole genome shotgun (WGS) entry which is preliminary data.</text>
</comment>
<protein>
    <recommendedName>
        <fullName evidence="7">Pseudouridine synthase</fullName>
        <ecNumber evidence="7">5.4.99.-</ecNumber>
    </recommendedName>
</protein>
<dbReference type="CDD" id="cd02553">
    <property type="entry name" value="PseudoU_synth_RsuA"/>
    <property type="match status" value="1"/>
</dbReference>
<dbReference type="NCBIfam" id="TIGR00093">
    <property type="entry name" value="pseudouridine synthase"/>
    <property type="match status" value="1"/>
</dbReference>
<evidence type="ECO:0000313" key="9">
    <source>
        <dbReference type="EMBL" id="PLW70628.1"/>
    </source>
</evidence>
<dbReference type="Gene3D" id="3.10.290.10">
    <property type="entry name" value="RNA-binding S4 domain"/>
    <property type="match status" value="1"/>
</dbReference>
<reference evidence="9 10" key="1">
    <citation type="submission" date="2018-01" db="EMBL/GenBank/DDBJ databases">
        <title>The draft genome sequence of Halioglobus lutimaris HF004.</title>
        <authorList>
            <person name="Du Z.-J."/>
            <person name="Shi M.-J."/>
        </authorList>
    </citation>
    <scope>NUCLEOTIDE SEQUENCE [LARGE SCALE GENOMIC DNA]</scope>
    <source>
        <strain evidence="9 10">HF004</strain>
    </source>
</reference>
<dbReference type="InterPro" id="IPR020094">
    <property type="entry name" value="TruA/RsuA/RluB/E/F_N"/>
</dbReference>
<comment type="catalytic activity">
    <reaction evidence="4">
        <text>uridine(516) in 16S rRNA = pseudouridine(516) in 16S rRNA</text>
        <dbReference type="Rhea" id="RHEA:38867"/>
        <dbReference type="Rhea" id="RHEA-COMP:10089"/>
        <dbReference type="Rhea" id="RHEA-COMP:10090"/>
        <dbReference type="ChEBI" id="CHEBI:65314"/>
        <dbReference type="ChEBI" id="CHEBI:65315"/>
        <dbReference type="EC" id="5.4.99.19"/>
    </reaction>
</comment>
<comment type="function">
    <text evidence="5">Responsible for synthesis of pseudouridine from uracil-516 in 16S ribosomal RNA.</text>
</comment>
<evidence type="ECO:0000256" key="7">
    <source>
        <dbReference type="RuleBase" id="RU003887"/>
    </source>
</evidence>
<name>A0A2N5X827_9GAMM</name>
<proteinExistence type="inferred from homology"/>
<sequence length="231" mass="25949">MPRLDRHLSASLGIKRSHIRLLLAQGRVEVDGAPPTGVSQVINRFSEVRCDGRFTQARTARYLMLHKPRGVVSATVDAQHRTVVDLLEQPWKHQLHIVGRLDFNSTGLVLLTNDGQWSRQLSLPGSKLLKRYRVRVEKPLGNEHVDAFQRGLYFKYEGITTQPAQLKILSDFEAEVGLIEGRYHQIKRMFGQFDNKVLSIHRFAVGSLQLDAALAPGCSRNLTPGELAALP</sequence>
<dbReference type="OrthoDB" id="9807213at2"/>
<dbReference type="InterPro" id="IPR020103">
    <property type="entry name" value="PsdUridine_synth_cat_dom_sf"/>
</dbReference>
<dbReference type="PANTHER" id="PTHR47683">
    <property type="entry name" value="PSEUDOURIDINE SYNTHASE FAMILY PROTEIN-RELATED"/>
    <property type="match status" value="1"/>
</dbReference>
<dbReference type="InterPro" id="IPR000748">
    <property type="entry name" value="PsdUridine_synth_RsuA/RluB/E/F"/>
</dbReference>
<evidence type="ECO:0000259" key="8">
    <source>
        <dbReference type="Pfam" id="PF00849"/>
    </source>
</evidence>
<dbReference type="RefSeq" id="WP_075999492.1">
    <property type="nucleotide sequence ID" value="NZ_PKUS01000001.1"/>
</dbReference>
<dbReference type="InterPro" id="IPR006145">
    <property type="entry name" value="PsdUridine_synth_RsuA/RluA"/>
</dbReference>
<dbReference type="GO" id="GO:0160136">
    <property type="term" value="F:16S rRNA pseudouridine(516) synthase activity"/>
    <property type="evidence" value="ECO:0007669"/>
    <property type="project" value="UniProtKB-EC"/>
</dbReference>
<comment type="similarity">
    <text evidence="1 7">Belongs to the pseudouridine synthase RsuA family.</text>
</comment>
<dbReference type="InterPro" id="IPR050343">
    <property type="entry name" value="RsuA_PseudoU_synthase"/>
</dbReference>
<dbReference type="SUPFAM" id="SSF55120">
    <property type="entry name" value="Pseudouridine synthase"/>
    <property type="match status" value="1"/>
</dbReference>
<dbReference type="GO" id="GO:0001522">
    <property type="term" value="P:pseudouridine synthesis"/>
    <property type="evidence" value="ECO:0007669"/>
    <property type="project" value="InterPro"/>
</dbReference>
<dbReference type="EMBL" id="PKUS01000001">
    <property type="protein sequence ID" value="PLW70628.1"/>
    <property type="molecule type" value="Genomic_DNA"/>
</dbReference>
<dbReference type="Proteomes" id="UP000235005">
    <property type="component" value="Unassembled WGS sequence"/>
</dbReference>
<evidence type="ECO:0000256" key="5">
    <source>
        <dbReference type="ARBA" id="ARBA00037590"/>
    </source>
</evidence>
<organism evidence="9 10">
    <name type="scientific">Pseudohalioglobus lutimaris</name>
    <dbReference type="NCBI Taxonomy" id="1737061"/>
    <lineage>
        <taxon>Bacteria</taxon>
        <taxon>Pseudomonadati</taxon>
        <taxon>Pseudomonadota</taxon>
        <taxon>Gammaproteobacteria</taxon>
        <taxon>Cellvibrionales</taxon>
        <taxon>Halieaceae</taxon>
        <taxon>Pseudohalioglobus</taxon>
    </lineage>
</organism>
<dbReference type="GO" id="GO:0006364">
    <property type="term" value="P:rRNA processing"/>
    <property type="evidence" value="ECO:0007669"/>
    <property type="project" value="UniProtKB-ARBA"/>
</dbReference>
<dbReference type="Gene3D" id="3.30.70.1560">
    <property type="entry name" value="Alpha-L RNA-binding motif"/>
    <property type="match status" value="1"/>
</dbReference>
<gene>
    <name evidence="9" type="ORF">C0039_00400</name>
</gene>
<dbReference type="EC" id="5.4.99.-" evidence="7"/>
<dbReference type="Pfam" id="PF00849">
    <property type="entry name" value="PseudoU_synth_2"/>
    <property type="match status" value="1"/>
</dbReference>
<keyword evidence="3 7" id="KW-0413">Isomerase</keyword>
<feature type="domain" description="Pseudouridine synthase RsuA/RluA-like" evidence="8">
    <location>
        <begin position="62"/>
        <end position="190"/>
    </location>
</feature>